<proteinExistence type="predicted"/>
<dbReference type="Pfam" id="PF13424">
    <property type="entry name" value="TPR_12"/>
    <property type="match status" value="1"/>
</dbReference>
<protein>
    <submittedName>
        <fullName evidence="1">Response regulator aspartate phosphatase</fullName>
    </submittedName>
</protein>
<reference evidence="1 2" key="1">
    <citation type="submission" date="2016-08" db="EMBL/GenBank/DDBJ databases">
        <authorList>
            <person name="Loux V."/>
            <person name="Rue O."/>
        </authorList>
    </citation>
    <scope>NUCLEOTIDE SEQUENCE [LARGE SCALE GENOMIC DNA]</scope>
    <source>
        <strain evidence="1 2">AFSSA_08CEB44bac</strain>
    </source>
</reference>
<gene>
    <name evidence="1" type="ORF">BCB44BAC_04137</name>
</gene>
<evidence type="ECO:0000313" key="1">
    <source>
        <dbReference type="EMBL" id="SCM05724.1"/>
    </source>
</evidence>
<dbReference type="InterPro" id="IPR011990">
    <property type="entry name" value="TPR-like_helical_dom_sf"/>
</dbReference>
<dbReference type="RefSeq" id="WP_087099339.1">
    <property type="nucleotide sequence ID" value="NZ_CP066179.1"/>
</dbReference>
<dbReference type="PANTHER" id="PTHR10098:SF108">
    <property type="entry name" value="TETRATRICOPEPTIDE REPEAT PROTEIN 28"/>
    <property type="match status" value="1"/>
</dbReference>
<dbReference type="AlphaFoldDB" id="A0AAX2CMK3"/>
<evidence type="ECO:0000313" key="2">
    <source>
        <dbReference type="Proteomes" id="UP000242164"/>
    </source>
</evidence>
<sequence length="370" mass="43722">MHVPVKGNEKTTKLLNDWYQSMLRQQVLKATNLKREIDEYINILKEEENKELQDQDLLYYSLLDFRYKVLTNGLNITKNSFDEIETHSAPSDEFLSYYYHFFKAIHATLTTNYNEASEHYEKAEKLLKHVSDEIEHAEFYYRISAFYNFTYQPLKVINYANKALAIFNQHMGYETNVALCKNLLGGVCIHLKQYEQAEEYFTSAIDILQKQNEGTLILRVRNNIGWLYANQNLSPLAIRHLSEVVENLPNHYKAILLLGREYFKLGETEKATELAEQGSNICNELDDEVYKHHFAILREMNRNISTEKIEEVILEGIAYFDKEQLHEYTQEYTEKLALRFFEEENHLKASKYFHLHHQAKQKTFEKGALK</sequence>
<dbReference type="Pfam" id="PF18801">
    <property type="entry name" value="RapH_N"/>
    <property type="match status" value="1"/>
</dbReference>
<dbReference type="InterPro" id="IPR019734">
    <property type="entry name" value="TPR_rpt"/>
</dbReference>
<dbReference type="SMART" id="SM00028">
    <property type="entry name" value="TPR"/>
    <property type="match status" value="5"/>
</dbReference>
<accession>A0AAX2CMK3</accession>
<comment type="caution">
    <text evidence="1">The sequence shown here is derived from an EMBL/GenBank/DDBJ whole genome shotgun (WGS) entry which is preliminary data.</text>
</comment>
<dbReference type="PANTHER" id="PTHR10098">
    <property type="entry name" value="RAPSYN-RELATED"/>
    <property type="match status" value="1"/>
</dbReference>
<organism evidence="1 2">
    <name type="scientific">Bacillus cytotoxicus</name>
    <dbReference type="NCBI Taxonomy" id="580165"/>
    <lineage>
        <taxon>Bacteria</taxon>
        <taxon>Bacillati</taxon>
        <taxon>Bacillota</taxon>
        <taxon>Bacilli</taxon>
        <taxon>Bacillales</taxon>
        <taxon>Bacillaceae</taxon>
        <taxon>Bacillus</taxon>
        <taxon>Bacillus cereus group</taxon>
    </lineage>
</organism>
<dbReference type="SUPFAM" id="SSF48452">
    <property type="entry name" value="TPR-like"/>
    <property type="match status" value="1"/>
</dbReference>
<name>A0AAX2CMK3_9BACI</name>
<dbReference type="Proteomes" id="UP000242164">
    <property type="component" value="Unassembled WGS sequence"/>
</dbReference>
<dbReference type="EMBL" id="FMIK01000059">
    <property type="protein sequence ID" value="SCM05724.1"/>
    <property type="molecule type" value="Genomic_DNA"/>
</dbReference>
<dbReference type="Gene3D" id="1.25.40.10">
    <property type="entry name" value="Tetratricopeptide repeat domain"/>
    <property type="match status" value="1"/>
</dbReference>